<dbReference type="GO" id="GO:0042597">
    <property type="term" value="C:periplasmic space"/>
    <property type="evidence" value="ECO:0007669"/>
    <property type="project" value="InterPro"/>
</dbReference>
<evidence type="ECO:0000313" key="7">
    <source>
        <dbReference type="Proteomes" id="UP000015241"/>
    </source>
</evidence>
<gene>
    <name evidence="6" type="ORF">FOMPIDRAFT_1034868</name>
</gene>
<dbReference type="GO" id="GO:0016829">
    <property type="term" value="F:lyase activity"/>
    <property type="evidence" value="ECO:0007669"/>
    <property type="project" value="UniProtKB-KW"/>
</dbReference>
<evidence type="ECO:0000313" key="6">
    <source>
        <dbReference type="EMBL" id="EPT04218.1"/>
    </source>
</evidence>
<dbReference type="Pfam" id="PF05426">
    <property type="entry name" value="Alginate_lyase"/>
    <property type="match status" value="1"/>
</dbReference>
<feature type="compositionally biased region" description="Low complexity" evidence="3">
    <location>
        <begin position="237"/>
        <end position="259"/>
    </location>
</feature>
<accession>S8EJ28</accession>
<evidence type="ECO:0000256" key="4">
    <source>
        <dbReference type="SAM" id="SignalP"/>
    </source>
</evidence>
<dbReference type="InterPro" id="IPR008929">
    <property type="entry name" value="Chondroitin_lyas"/>
</dbReference>
<dbReference type="HOGENOM" id="CLU_438056_0_0_1"/>
<dbReference type="EMBL" id="KE504127">
    <property type="protein sequence ID" value="EPT04218.1"/>
    <property type="molecule type" value="Genomic_DNA"/>
</dbReference>
<proteinExistence type="predicted"/>
<feature type="domain" description="Alginate lyase" evidence="5">
    <location>
        <begin position="242"/>
        <end position="512"/>
    </location>
</feature>
<reference evidence="6 7" key="1">
    <citation type="journal article" date="2012" name="Science">
        <title>The Paleozoic origin of enzymatic lignin decomposition reconstructed from 31 fungal genomes.</title>
        <authorList>
            <person name="Floudas D."/>
            <person name="Binder M."/>
            <person name="Riley R."/>
            <person name="Barry K."/>
            <person name="Blanchette R.A."/>
            <person name="Henrissat B."/>
            <person name="Martinez A.T."/>
            <person name="Otillar R."/>
            <person name="Spatafora J.W."/>
            <person name="Yadav J.S."/>
            <person name="Aerts A."/>
            <person name="Benoit I."/>
            <person name="Boyd A."/>
            <person name="Carlson A."/>
            <person name="Copeland A."/>
            <person name="Coutinho P.M."/>
            <person name="de Vries R.P."/>
            <person name="Ferreira P."/>
            <person name="Findley K."/>
            <person name="Foster B."/>
            <person name="Gaskell J."/>
            <person name="Glotzer D."/>
            <person name="Gorecki P."/>
            <person name="Heitman J."/>
            <person name="Hesse C."/>
            <person name="Hori C."/>
            <person name="Igarashi K."/>
            <person name="Jurgens J.A."/>
            <person name="Kallen N."/>
            <person name="Kersten P."/>
            <person name="Kohler A."/>
            <person name="Kuees U."/>
            <person name="Kumar T.K.A."/>
            <person name="Kuo A."/>
            <person name="LaButti K."/>
            <person name="Larrondo L.F."/>
            <person name="Lindquist E."/>
            <person name="Ling A."/>
            <person name="Lombard V."/>
            <person name="Lucas S."/>
            <person name="Lundell T."/>
            <person name="Martin R."/>
            <person name="McLaughlin D.J."/>
            <person name="Morgenstern I."/>
            <person name="Morin E."/>
            <person name="Murat C."/>
            <person name="Nagy L.G."/>
            <person name="Nolan M."/>
            <person name="Ohm R.A."/>
            <person name="Patyshakuliyeva A."/>
            <person name="Rokas A."/>
            <person name="Ruiz-Duenas F.J."/>
            <person name="Sabat G."/>
            <person name="Salamov A."/>
            <person name="Samejima M."/>
            <person name="Schmutz J."/>
            <person name="Slot J.C."/>
            <person name="St John F."/>
            <person name="Stenlid J."/>
            <person name="Sun H."/>
            <person name="Sun S."/>
            <person name="Syed K."/>
            <person name="Tsang A."/>
            <person name="Wiebenga A."/>
            <person name="Young D."/>
            <person name="Pisabarro A."/>
            <person name="Eastwood D.C."/>
            <person name="Martin F."/>
            <person name="Cullen D."/>
            <person name="Grigoriev I.V."/>
            <person name="Hibbett D.S."/>
        </authorList>
    </citation>
    <scope>NUCLEOTIDE SEQUENCE</scope>
    <source>
        <strain evidence="7">FP-58527</strain>
    </source>
</reference>
<dbReference type="InParanoid" id="S8EJ28"/>
<feature type="region of interest" description="Disordered" evidence="3">
    <location>
        <begin position="104"/>
        <end position="142"/>
    </location>
</feature>
<dbReference type="Gene3D" id="1.50.10.100">
    <property type="entry name" value="Chondroitin AC/alginate lyase"/>
    <property type="match status" value="2"/>
</dbReference>
<keyword evidence="7" id="KW-1185">Reference proteome</keyword>
<dbReference type="InterPro" id="IPR008397">
    <property type="entry name" value="Alginate_lyase_dom"/>
</dbReference>
<feature type="signal peptide" evidence="4">
    <location>
        <begin position="1"/>
        <end position="19"/>
    </location>
</feature>
<keyword evidence="1 4" id="KW-0732">Signal</keyword>
<keyword evidence="2" id="KW-0456">Lyase</keyword>
<dbReference type="Proteomes" id="UP000015241">
    <property type="component" value="Unassembled WGS sequence"/>
</dbReference>
<evidence type="ECO:0000256" key="1">
    <source>
        <dbReference type="ARBA" id="ARBA00022729"/>
    </source>
</evidence>
<feature type="region of interest" description="Disordered" evidence="3">
    <location>
        <begin position="154"/>
        <end position="193"/>
    </location>
</feature>
<dbReference type="OrthoDB" id="63533at2759"/>
<feature type="compositionally biased region" description="Acidic residues" evidence="3">
    <location>
        <begin position="132"/>
        <end position="142"/>
    </location>
</feature>
<dbReference type="eggNOG" id="ENOG502QSID">
    <property type="taxonomic scope" value="Eukaryota"/>
</dbReference>
<dbReference type="STRING" id="743788.S8EJ28"/>
<evidence type="ECO:0000256" key="2">
    <source>
        <dbReference type="ARBA" id="ARBA00023239"/>
    </source>
</evidence>
<protein>
    <recommendedName>
        <fullName evidence="5">Alginate lyase domain-containing protein</fullName>
    </recommendedName>
</protein>
<sequence length="662" mass="69992">MRGLTTSLVFASAASLAAAWPNDWVNINYVLKQAGSGGSSATSASRQTIINSASSSAQGGPWSVTDKGSVLPPSGNTHDYLSWAPYWWPNCNWCTKGTNHLANPGSDDGGDGGDDDSDDSDDSDDTNTGTDPYEDSGDNDDSDLLRLNAAAAAAHGHTTTFSAPAKRQVFGTHHRMRKWKEASGGAEKPEAVAARQDAVDGVVGELPTLSLDPLLPTTQTTSSVGTMVGTPAPAEAPAKTQTTTKSSSSSSCTPSPTKSLAPSATWTTCPYVNRDGKVNPDVRTLPDSPAAVKMPEAVLYNAITYALQKTASASQTAASFLDTFFLAPKTAMAPNLNFGQMVRGPGAAGQKGTFTGILDLRAMVKVVNAIQLLKAAGSPDWTPARDQAMAAWVKSYITWLQTSDLGKQVASKANNHVTFYYNQIAALQMYSGDTKGAIATLKGYFTNQFLDQVAASGEQPFEATRTRPFHYRCFNLEAMITNAKLGDQLGQNFWTAKSKYGATIQTALDYVMGLDPGSEDISDIFPHVASVAAAYGDPKGAYAAFLQKHDSDYESEPFWFSDQTAALPNSPAASGKNKRSALPLAEAGQWRDLADAPAGAVSAVGDAFGAFSLAQKIPFSCPAVFDDATETELDDGVYVTCNQVRSYYEILPANTNVTVLVG</sequence>
<feature type="compositionally biased region" description="Acidic residues" evidence="3">
    <location>
        <begin position="108"/>
        <end position="125"/>
    </location>
</feature>
<organism evidence="6 7">
    <name type="scientific">Fomitopsis schrenkii</name>
    <name type="common">Brown rot fungus</name>
    <dbReference type="NCBI Taxonomy" id="2126942"/>
    <lineage>
        <taxon>Eukaryota</taxon>
        <taxon>Fungi</taxon>
        <taxon>Dikarya</taxon>
        <taxon>Basidiomycota</taxon>
        <taxon>Agaricomycotina</taxon>
        <taxon>Agaricomycetes</taxon>
        <taxon>Polyporales</taxon>
        <taxon>Fomitopsis</taxon>
    </lineage>
</organism>
<evidence type="ECO:0000256" key="3">
    <source>
        <dbReference type="SAM" id="MobiDB-lite"/>
    </source>
</evidence>
<feature type="region of interest" description="Disordered" evidence="3">
    <location>
        <begin position="213"/>
        <end position="264"/>
    </location>
</feature>
<dbReference type="SUPFAM" id="SSF48230">
    <property type="entry name" value="Chondroitin AC/alginate lyase"/>
    <property type="match status" value="1"/>
</dbReference>
<dbReference type="AlphaFoldDB" id="S8EJ28"/>
<evidence type="ECO:0000259" key="5">
    <source>
        <dbReference type="Pfam" id="PF05426"/>
    </source>
</evidence>
<feature type="compositionally biased region" description="Low complexity" evidence="3">
    <location>
        <begin position="213"/>
        <end position="223"/>
    </location>
</feature>
<name>S8EJ28_FOMSC</name>
<feature type="chain" id="PRO_5004550732" description="Alginate lyase domain-containing protein" evidence="4">
    <location>
        <begin position="20"/>
        <end position="662"/>
    </location>
</feature>